<keyword evidence="3 8" id="KW-0812">Transmembrane</keyword>
<evidence type="ECO:0000313" key="12">
    <source>
        <dbReference type="Proteomes" id="UP000660861"/>
    </source>
</evidence>
<dbReference type="GO" id="GO:0005524">
    <property type="term" value="F:ATP binding"/>
    <property type="evidence" value="ECO:0007669"/>
    <property type="project" value="UniProtKB-KW"/>
</dbReference>
<feature type="transmembrane region" description="Helical" evidence="8">
    <location>
        <begin position="116"/>
        <end position="133"/>
    </location>
</feature>
<sequence>MVCAFFIAAIDLLFPLVSKGAMEQLLPQRLFGTFFLVMGAVALAFVLRSVMFYIVTFLGHQLGVYIEADMRQDLFSHLQTLSFRFYDQNRTGHLMSRVTNDLFEITELAHHGPEDLFISLITLIGSFIVMFTIQWKLALVVFFMIPLIVFFATSQKRRMADASLKVKKRVADVNADLESSLSGMRVAKAFSNEKYEIRKFSKGNDRFKNSKGEFYKAMGIFNAGMEFLTAMLNVLVIAVGGFFIMRGSLTFTELITFNLYIAVFLQPIKRLTSFMEQFTTGMAGFGRFTELMDIEPDVKEAPDAKVLADVRGDVAFEDLSFSYDGEHNVLEHVSLSLGAGETLAVVGPSGSGKTTLCQLLPRFYDPTGGRILIDGQDIKELTLHSLRDAVGIVQQDVFLFAGTIAQNIRYGRSSATMDEVVQAAMLADIHKEIMALPDGYDTYVGERGILLSGGQKQRISIARIFLKNPPILILDEATSALDSETESRIQQAFDRLSQGRTTLIIAHRLSTIKNANRIVVIDNEGIAELGTHEELMQKDGRYAALYRTQFGQSPKEE</sequence>
<feature type="transmembrane region" description="Helical" evidence="8">
    <location>
        <begin position="220"/>
        <end position="244"/>
    </location>
</feature>
<comment type="caution">
    <text evidence="11">The sequence shown here is derived from an EMBL/GenBank/DDBJ whole genome shotgun (WGS) entry which is preliminary data.</text>
</comment>
<evidence type="ECO:0000259" key="9">
    <source>
        <dbReference type="PROSITE" id="PS50893"/>
    </source>
</evidence>
<organism evidence="11 12">
    <name type="scientific">Zongyangia hominis</name>
    <dbReference type="NCBI Taxonomy" id="2763677"/>
    <lineage>
        <taxon>Bacteria</taxon>
        <taxon>Bacillati</taxon>
        <taxon>Bacillota</taxon>
        <taxon>Clostridia</taxon>
        <taxon>Eubacteriales</taxon>
        <taxon>Oscillospiraceae</taxon>
        <taxon>Zongyangia</taxon>
    </lineage>
</organism>
<evidence type="ECO:0000256" key="6">
    <source>
        <dbReference type="ARBA" id="ARBA00022989"/>
    </source>
</evidence>
<dbReference type="InterPro" id="IPR003593">
    <property type="entry name" value="AAA+_ATPase"/>
</dbReference>
<dbReference type="InterPro" id="IPR036640">
    <property type="entry name" value="ABC1_TM_sf"/>
</dbReference>
<dbReference type="AlphaFoldDB" id="A0A926EAA5"/>
<dbReference type="InterPro" id="IPR027417">
    <property type="entry name" value="P-loop_NTPase"/>
</dbReference>
<evidence type="ECO:0000256" key="3">
    <source>
        <dbReference type="ARBA" id="ARBA00022692"/>
    </source>
</evidence>
<dbReference type="Proteomes" id="UP000660861">
    <property type="component" value="Unassembled WGS sequence"/>
</dbReference>
<dbReference type="PANTHER" id="PTHR43394:SF1">
    <property type="entry name" value="ATP-BINDING CASSETTE SUB-FAMILY B MEMBER 10, MITOCHONDRIAL"/>
    <property type="match status" value="1"/>
</dbReference>
<keyword evidence="5 11" id="KW-0067">ATP-binding</keyword>
<keyword evidence="4" id="KW-0547">Nucleotide-binding</keyword>
<dbReference type="EMBL" id="JACRTC010000001">
    <property type="protein sequence ID" value="MBC8569348.1"/>
    <property type="molecule type" value="Genomic_DNA"/>
</dbReference>
<dbReference type="InterPro" id="IPR003439">
    <property type="entry name" value="ABC_transporter-like_ATP-bd"/>
</dbReference>
<evidence type="ECO:0000256" key="5">
    <source>
        <dbReference type="ARBA" id="ARBA00022840"/>
    </source>
</evidence>
<dbReference type="PROSITE" id="PS50929">
    <property type="entry name" value="ABC_TM1F"/>
    <property type="match status" value="1"/>
</dbReference>
<dbReference type="Gene3D" id="1.20.1560.10">
    <property type="entry name" value="ABC transporter type 1, transmembrane domain"/>
    <property type="match status" value="1"/>
</dbReference>
<dbReference type="Gene3D" id="3.40.50.300">
    <property type="entry name" value="P-loop containing nucleotide triphosphate hydrolases"/>
    <property type="match status" value="1"/>
</dbReference>
<keyword evidence="2" id="KW-0813">Transport</keyword>
<dbReference type="CDD" id="cd18549">
    <property type="entry name" value="ABC_6TM_YwjA_like"/>
    <property type="match status" value="1"/>
</dbReference>
<proteinExistence type="predicted"/>
<reference evidence="11" key="1">
    <citation type="submission" date="2020-08" db="EMBL/GenBank/DDBJ databases">
        <title>Genome public.</title>
        <authorList>
            <person name="Liu C."/>
            <person name="Sun Q."/>
        </authorList>
    </citation>
    <scope>NUCLEOTIDE SEQUENCE</scope>
    <source>
        <strain evidence="11">NSJ-54</strain>
    </source>
</reference>
<evidence type="ECO:0000256" key="2">
    <source>
        <dbReference type="ARBA" id="ARBA00022448"/>
    </source>
</evidence>
<dbReference type="InterPro" id="IPR011527">
    <property type="entry name" value="ABC1_TM_dom"/>
</dbReference>
<evidence type="ECO:0000256" key="1">
    <source>
        <dbReference type="ARBA" id="ARBA00004651"/>
    </source>
</evidence>
<dbReference type="GO" id="GO:0015421">
    <property type="term" value="F:ABC-type oligopeptide transporter activity"/>
    <property type="evidence" value="ECO:0007669"/>
    <property type="project" value="TreeGrafter"/>
</dbReference>
<dbReference type="InterPro" id="IPR017871">
    <property type="entry name" value="ABC_transporter-like_CS"/>
</dbReference>
<feature type="transmembrane region" description="Helical" evidence="8">
    <location>
        <begin position="30"/>
        <end position="55"/>
    </location>
</feature>
<evidence type="ECO:0000313" key="11">
    <source>
        <dbReference type="EMBL" id="MBC8569348.1"/>
    </source>
</evidence>
<evidence type="ECO:0000256" key="7">
    <source>
        <dbReference type="ARBA" id="ARBA00023136"/>
    </source>
</evidence>
<protein>
    <submittedName>
        <fullName evidence="11">ABC transporter ATP-binding protein</fullName>
    </submittedName>
</protein>
<dbReference type="GO" id="GO:0005886">
    <property type="term" value="C:plasma membrane"/>
    <property type="evidence" value="ECO:0007669"/>
    <property type="project" value="UniProtKB-SubCell"/>
</dbReference>
<dbReference type="SUPFAM" id="SSF52540">
    <property type="entry name" value="P-loop containing nucleoside triphosphate hydrolases"/>
    <property type="match status" value="1"/>
</dbReference>
<evidence type="ECO:0000256" key="4">
    <source>
        <dbReference type="ARBA" id="ARBA00022741"/>
    </source>
</evidence>
<dbReference type="Pfam" id="PF00005">
    <property type="entry name" value="ABC_tran"/>
    <property type="match status" value="1"/>
</dbReference>
<evidence type="ECO:0000256" key="8">
    <source>
        <dbReference type="SAM" id="Phobius"/>
    </source>
</evidence>
<dbReference type="PROSITE" id="PS00211">
    <property type="entry name" value="ABC_TRANSPORTER_1"/>
    <property type="match status" value="1"/>
</dbReference>
<evidence type="ECO:0000259" key="10">
    <source>
        <dbReference type="PROSITE" id="PS50929"/>
    </source>
</evidence>
<dbReference type="PROSITE" id="PS50893">
    <property type="entry name" value="ABC_TRANSPORTER_2"/>
    <property type="match status" value="1"/>
</dbReference>
<dbReference type="PANTHER" id="PTHR43394">
    <property type="entry name" value="ATP-DEPENDENT PERMEASE MDL1, MITOCHONDRIAL"/>
    <property type="match status" value="1"/>
</dbReference>
<dbReference type="GO" id="GO:0016887">
    <property type="term" value="F:ATP hydrolysis activity"/>
    <property type="evidence" value="ECO:0007669"/>
    <property type="project" value="InterPro"/>
</dbReference>
<feature type="domain" description="ABC transmembrane type-1" evidence="10">
    <location>
        <begin position="1"/>
        <end position="280"/>
    </location>
</feature>
<dbReference type="InterPro" id="IPR039421">
    <property type="entry name" value="Type_1_exporter"/>
</dbReference>
<keyword evidence="6 8" id="KW-1133">Transmembrane helix</keyword>
<dbReference type="SMART" id="SM00382">
    <property type="entry name" value="AAA"/>
    <property type="match status" value="1"/>
</dbReference>
<name>A0A926EAA5_9FIRM</name>
<keyword evidence="12" id="KW-1185">Reference proteome</keyword>
<dbReference type="Pfam" id="PF00664">
    <property type="entry name" value="ABC_membrane"/>
    <property type="match status" value="1"/>
</dbReference>
<comment type="subcellular location">
    <subcellularLocation>
        <location evidence="1">Cell membrane</location>
        <topology evidence="1">Multi-pass membrane protein</topology>
    </subcellularLocation>
</comment>
<accession>A0A926EAA5</accession>
<keyword evidence="7 8" id="KW-0472">Membrane</keyword>
<dbReference type="SUPFAM" id="SSF90123">
    <property type="entry name" value="ABC transporter transmembrane region"/>
    <property type="match status" value="1"/>
</dbReference>
<feature type="domain" description="ABC transporter" evidence="9">
    <location>
        <begin position="314"/>
        <end position="548"/>
    </location>
</feature>
<dbReference type="FunFam" id="3.40.50.300:FF:000287">
    <property type="entry name" value="Multidrug ABC transporter ATP-binding protein"/>
    <property type="match status" value="1"/>
</dbReference>
<gene>
    <name evidence="11" type="ORF">H8709_00700</name>
</gene>